<dbReference type="Proteomes" id="UP000198702">
    <property type="component" value="Unassembled WGS sequence"/>
</dbReference>
<comment type="caution">
    <text evidence="2">The sequence shown here is derived from an EMBL/GenBank/DDBJ whole genome shotgun (WGS) entry which is preliminary data.</text>
</comment>
<evidence type="ECO:0000313" key="2">
    <source>
        <dbReference type="EMBL" id="SFI31182.1"/>
    </source>
</evidence>
<name>A0A7Z7GCT4_9MICO</name>
<feature type="region of interest" description="Disordered" evidence="1">
    <location>
        <begin position="248"/>
        <end position="274"/>
    </location>
</feature>
<sequence>MSDKDDYVEELRVVRRKKDTYRSNSSKSDEFESDLLRNRSSKGVAGPTESRAVDEDELRERYQSDPIYVTSDAPSRELTPGQQAVADAIVEVADVAIRDLLVPLIRDVLAPAAKAKYSELAERRRARALERAETKAKAREVKVANLEEVDELAPTPVSNELDELEPSVLMTRSEVLLAQLQLKLAEDYAAKQRWLLEHAEVTAEDLSPTLEQALALMLEGRADSLSEAEREAVAAFLRGVGRIGRTGIQSEAEEMPEKLAIPSDAYGDARNLSS</sequence>
<evidence type="ECO:0000256" key="1">
    <source>
        <dbReference type="SAM" id="MobiDB-lite"/>
    </source>
</evidence>
<evidence type="ECO:0000313" key="3">
    <source>
        <dbReference type="Proteomes" id="UP000198702"/>
    </source>
</evidence>
<feature type="compositionally biased region" description="Basic and acidic residues" evidence="1">
    <location>
        <begin position="27"/>
        <end position="37"/>
    </location>
</feature>
<organism evidence="2 3">
    <name type="scientific">Microbacterium saccharophilum</name>
    <dbReference type="NCBI Taxonomy" id="1213358"/>
    <lineage>
        <taxon>Bacteria</taxon>
        <taxon>Bacillati</taxon>
        <taxon>Actinomycetota</taxon>
        <taxon>Actinomycetes</taxon>
        <taxon>Micrococcales</taxon>
        <taxon>Microbacteriaceae</taxon>
        <taxon>Microbacterium</taxon>
    </lineage>
</organism>
<accession>A0A7Z7GCT4</accession>
<protein>
    <submittedName>
        <fullName evidence="2">Uncharacterized protein</fullName>
    </submittedName>
</protein>
<gene>
    <name evidence="2" type="ORF">SAMN04487751_1045</name>
</gene>
<feature type="region of interest" description="Disordered" evidence="1">
    <location>
        <begin position="18"/>
        <end position="78"/>
    </location>
</feature>
<dbReference type="RefSeq" id="WP_028495573.1">
    <property type="nucleotide sequence ID" value="NZ_FOQZ01000001.1"/>
</dbReference>
<dbReference type="AlphaFoldDB" id="A0A7Z7GCT4"/>
<proteinExistence type="predicted"/>
<reference evidence="2 3" key="1">
    <citation type="submission" date="2016-10" db="EMBL/GenBank/DDBJ databases">
        <authorList>
            <person name="Varghese N."/>
            <person name="Submissions S."/>
        </authorList>
    </citation>
    <scope>NUCLEOTIDE SEQUENCE [LARGE SCALE GENOMIC DNA]</scope>
    <source>
        <strain evidence="2 3">UNC380MFSha3.1</strain>
    </source>
</reference>
<dbReference type="EMBL" id="FOQZ01000001">
    <property type="protein sequence ID" value="SFI31182.1"/>
    <property type="molecule type" value="Genomic_DNA"/>
</dbReference>